<dbReference type="Proteomes" id="UP001152797">
    <property type="component" value="Unassembled WGS sequence"/>
</dbReference>
<evidence type="ECO:0000313" key="2">
    <source>
        <dbReference type="EMBL" id="CAI3985641.1"/>
    </source>
</evidence>
<accession>A0A9P1FRN2</accession>
<protein>
    <submittedName>
        <fullName evidence="2">Uncharacterized protein</fullName>
    </submittedName>
</protein>
<reference evidence="3 4" key="2">
    <citation type="submission" date="2024-05" db="EMBL/GenBank/DDBJ databases">
        <authorList>
            <person name="Chen Y."/>
            <person name="Shah S."/>
            <person name="Dougan E. K."/>
            <person name="Thang M."/>
            <person name="Chan C."/>
        </authorList>
    </citation>
    <scope>NUCLEOTIDE SEQUENCE [LARGE SCALE GENOMIC DNA]</scope>
</reference>
<feature type="compositionally biased region" description="Low complexity" evidence="1">
    <location>
        <begin position="88"/>
        <end position="97"/>
    </location>
</feature>
<dbReference type="EMBL" id="CAMXCT030001004">
    <property type="protein sequence ID" value="CAL4772953.1"/>
    <property type="molecule type" value="Genomic_DNA"/>
</dbReference>
<evidence type="ECO:0000256" key="1">
    <source>
        <dbReference type="SAM" id="MobiDB-lite"/>
    </source>
</evidence>
<organism evidence="2">
    <name type="scientific">Cladocopium goreaui</name>
    <dbReference type="NCBI Taxonomy" id="2562237"/>
    <lineage>
        <taxon>Eukaryota</taxon>
        <taxon>Sar</taxon>
        <taxon>Alveolata</taxon>
        <taxon>Dinophyceae</taxon>
        <taxon>Suessiales</taxon>
        <taxon>Symbiodiniaceae</taxon>
        <taxon>Cladocopium</taxon>
    </lineage>
</organism>
<name>A0A9P1FRN2_9DINO</name>
<feature type="compositionally biased region" description="Acidic residues" evidence="1">
    <location>
        <begin position="35"/>
        <end position="48"/>
    </location>
</feature>
<proteinExistence type="predicted"/>
<keyword evidence="4" id="KW-1185">Reference proteome</keyword>
<feature type="non-terminal residue" evidence="2">
    <location>
        <position position="1"/>
    </location>
</feature>
<comment type="caution">
    <text evidence="2">The sequence shown here is derived from an EMBL/GenBank/DDBJ whole genome shotgun (WGS) entry which is preliminary data.</text>
</comment>
<dbReference type="AlphaFoldDB" id="A0A9P1FRN2"/>
<dbReference type="EMBL" id="CAMXCT010001004">
    <property type="protein sequence ID" value="CAI3985641.1"/>
    <property type="molecule type" value="Genomic_DNA"/>
</dbReference>
<gene>
    <name evidence="2" type="ORF">C1SCF055_LOCUS13068</name>
</gene>
<feature type="region of interest" description="Disordered" evidence="1">
    <location>
        <begin position="22"/>
        <end position="133"/>
    </location>
</feature>
<evidence type="ECO:0000313" key="4">
    <source>
        <dbReference type="Proteomes" id="UP001152797"/>
    </source>
</evidence>
<dbReference type="EMBL" id="CAMXCT020001004">
    <property type="protein sequence ID" value="CAL1139016.1"/>
    <property type="molecule type" value="Genomic_DNA"/>
</dbReference>
<evidence type="ECO:0000313" key="3">
    <source>
        <dbReference type="EMBL" id="CAL4772953.1"/>
    </source>
</evidence>
<reference evidence="2" key="1">
    <citation type="submission" date="2022-10" db="EMBL/GenBank/DDBJ databases">
        <authorList>
            <person name="Chen Y."/>
            <person name="Dougan E. K."/>
            <person name="Chan C."/>
            <person name="Rhodes N."/>
            <person name="Thang M."/>
        </authorList>
    </citation>
    <scope>NUCLEOTIDE SEQUENCE</scope>
</reference>
<sequence>MERLLEITPQSVLESLALTYGEVVPDMAKLKDSDDGGDSDGDDGPEAEDDRRKETAGASSPTARKKNYKDSVKRPSGTRSAGDDEAPSPRAAESPPATSLDAEALARNRVSRARSMDRFDPLQCASGARPPIVDYSIPISSIYLSTMSTMS</sequence>